<evidence type="ECO:0000313" key="2">
    <source>
        <dbReference type="EMBL" id="RJT47208.1"/>
    </source>
</evidence>
<dbReference type="SUPFAM" id="SSF52096">
    <property type="entry name" value="ClpP/crotonase"/>
    <property type="match status" value="1"/>
</dbReference>
<evidence type="ECO:0000256" key="1">
    <source>
        <dbReference type="SAM" id="MobiDB-lite"/>
    </source>
</evidence>
<dbReference type="InterPro" id="IPR002825">
    <property type="entry name" value="Pept_S49_ser-pept_pro"/>
</dbReference>
<protein>
    <submittedName>
        <fullName evidence="2">SppA protein</fullName>
    </submittedName>
</protein>
<dbReference type="AlphaFoldDB" id="A0A419NEW8"/>
<dbReference type="Gene3D" id="3.90.226.10">
    <property type="entry name" value="2-enoyl-CoA Hydratase, Chain A, domain 1"/>
    <property type="match status" value="1"/>
</dbReference>
<comment type="caution">
    <text evidence="2">The sequence shown here is derived from an EMBL/GenBank/DDBJ whole genome shotgun (WGS) entry which is preliminary data.</text>
</comment>
<dbReference type="GO" id="GO:0016020">
    <property type="term" value="C:membrane"/>
    <property type="evidence" value="ECO:0007669"/>
    <property type="project" value="InterPro"/>
</dbReference>
<dbReference type="RefSeq" id="WP_120131218.1">
    <property type="nucleotide sequence ID" value="NZ_RAHH01000002.1"/>
</dbReference>
<feature type="compositionally biased region" description="Low complexity" evidence="1">
    <location>
        <begin position="311"/>
        <end position="322"/>
    </location>
</feature>
<proteinExistence type="predicted"/>
<dbReference type="PANTHER" id="PTHR35984">
    <property type="entry name" value="PERIPLASMIC SERINE PROTEASE"/>
    <property type="match status" value="1"/>
</dbReference>
<name>A0A419NEW8_9GAMM</name>
<dbReference type="PANTHER" id="PTHR35984:SF1">
    <property type="entry name" value="PERIPLASMIC SERINE PROTEASE"/>
    <property type="match status" value="1"/>
</dbReference>
<reference evidence="2 3" key="1">
    <citation type="submission" date="2018-09" db="EMBL/GenBank/DDBJ databases">
        <authorList>
            <person name="Le Fleche-Mateos A."/>
        </authorList>
    </citation>
    <scope>NUCLEOTIDE SEQUENCE [LARGE SCALE GENOMIC DNA]</scope>
    <source>
        <strain evidence="2 3">DSM 27399</strain>
    </source>
</reference>
<evidence type="ECO:0000313" key="3">
    <source>
        <dbReference type="Proteomes" id="UP000284908"/>
    </source>
</evidence>
<sequence>MVDENNEDVDIFIYLGDITRKGYDQLSTAIEERIKKDKLSQKVILCISTYGGDPNAGYRIGRSLQHYYPGKVTVLVPSLCKSAGTLAVMAANDLVIGDRGELGPLDIQLRKAEEMGEHSSGLDIFKAIDQLQERTISAFREYLSDIKYGSGISTRLSADIASQLVNSLMQPISSQIDPLKIGEHQRAMGIALSYGERLKKRSNNLKDGTLNKLIIGYPSHGFVIDRSEARELFERVHSPTGIALRVYKIVSSMIVSSPGHVGGNPWVLDFEDILKDETNEPDADEQAPEDEGNQDAEPGTEPGEPVRTGVGEADQQQQPADEQGIKQPRKRSNKGKDD</sequence>
<organism evidence="2 3">
    <name type="scientific">Rahnella woolbedingensis</name>
    <dbReference type="NCBI Taxonomy" id="1510574"/>
    <lineage>
        <taxon>Bacteria</taxon>
        <taxon>Pseudomonadati</taxon>
        <taxon>Pseudomonadota</taxon>
        <taxon>Gammaproteobacteria</taxon>
        <taxon>Enterobacterales</taxon>
        <taxon>Yersiniaceae</taxon>
        <taxon>Rahnella</taxon>
    </lineage>
</organism>
<feature type="compositionally biased region" description="Basic residues" evidence="1">
    <location>
        <begin position="327"/>
        <end position="338"/>
    </location>
</feature>
<gene>
    <name evidence="2" type="ORF">D6C13_02270</name>
</gene>
<keyword evidence="3" id="KW-1185">Reference proteome</keyword>
<feature type="region of interest" description="Disordered" evidence="1">
    <location>
        <begin position="278"/>
        <end position="338"/>
    </location>
</feature>
<accession>A0A419NEW8</accession>
<dbReference type="OrthoDB" id="1493005at2"/>
<dbReference type="Proteomes" id="UP000284908">
    <property type="component" value="Unassembled WGS sequence"/>
</dbReference>
<feature type="compositionally biased region" description="Acidic residues" evidence="1">
    <location>
        <begin position="279"/>
        <end position="294"/>
    </location>
</feature>
<dbReference type="EMBL" id="RAHH01000002">
    <property type="protein sequence ID" value="RJT47208.1"/>
    <property type="molecule type" value="Genomic_DNA"/>
</dbReference>
<dbReference type="InterPro" id="IPR029045">
    <property type="entry name" value="ClpP/crotonase-like_dom_sf"/>
</dbReference>